<name>A0ABW3GU85_9BACL</name>
<protein>
    <submittedName>
        <fullName evidence="2">Uncharacterized protein</fullName>
    </submittedName>
</protein>
<gene>
    <name evidence="2" type="ORF">ACFQ0V_03245</name>
</gene>
<reference evidence="3" key="1">
    <citation type="journal article" date="2019" name="Int. J. Syst. Evol. Microbiol.">
        <title>The Global Catalogue of Microorganisms (GCM) 10K type strain sequencing project: providing services to taxonomists for standard genome sequencing and annotation.</title>
        <authorList>
            <consortium name="The Broad Institute Genomics Platform"/>
            <consortium name="The Broad Institute Genome Sequencing Center for Infectious Disease"/>
            <person name="Wu L."/>
            <person name="Ma J."/>
        </authorList>
    </citation>
    <scope>NUCLEOTIDE SEQUENCE [LARGE SCALE GENOMIC DNA]</scope>
    <source>
        <strain evidence="3">CCUG 63563</strain>
    </source>
</reference>
<dbReference type="Proteomes" id="UP001596976">
    <property type="component" value="Unassembled WGS sequence"/>
</dbReference>
<feature type="region of interest" description="Disordered" evidence="1">
    <location>
        <begin position="33"/>
        <end position="55"/>
    </location>
</feature>
<accession>A0ABW3GU85</accession>
<keyword evidence="3" id="KW-1185">Reference proteome</keyword>
<comment type="caution">
    <text evidence="2">The sequence shown here is derived from an EMBL/GenBank/DDBJ whole genome shotgun (WGS) entry which is preliminary data.</text>
</comment>
<feature type="compositionally biased region" description="Polar residues" evidence="1">
    <location>
        <begin position="35"/>
        <end position="55"/>
    </location>
</feature>
<evidence type="ECO:0000313" key="2">
    <source>
        <dbReference type="EMBL" id="MFD0942784.1"/>
    </source>
</evidence>
<dbReference type="RefSeq" id="WP_381009607.1">
    <property type="nucleotide sequence ID" value="NZ_JBHTJF010000014.1"/>
</dbReference>
<evidence type="ECO:0000256" key="1">
    <source>
        <dbReference type="SAM" id="MobiDB-lite"/>
    </source>
</evidence>
<sequence>MKINLFDLLPPPEELAKTVDLNLLEIQIFGDIESETGNDYPNGNVDSKYSSKNPSQSTNFLEIGFYMTQSKRRTSRHVNKNWSFDLSSKSTLNHIKGEFQTC</sequence>
<proteinExistence type="predicted"/>
<organism evidence="2 3">
    <name type="scientific">Savagea faecisuis</name>
    <dbReference type="NCBI Taxonomy" id="1274803"/>
    <lineage>
        <taxon>Bacteria</taxon>
        <taxon>Bacillati</taxon>
        <taxon>Bacillota</taxon>
        <taxon>Bacilli</taxon>
        <taxon>Bacillales</taxon>
        <taxon>Caryophanaceae</taxon>
        <taxon>Savagea</taxon>
    </lineage>
</organism>
<dbReference type="EMBL" id="JBHTJF010000014">
    <property type="protein sequence ID" value="MFD0942784.1"/>
    <property type="molecule type" value="Genomic_DNA"/>
</dbReference>
<evidence type="ECO:0000313" key="3">
    <source>
        <dbReference type="Proteomes" id="UP001596976"/>
    </source>
</evidence>